<dbReference type="AlphaFoldDB" id="A0A9N9GCR8"/>
<gene>
    <name evidence="1" type="ORF">POCULU_LOCUS7083</name>
</gene>
<sequence>MQSSRLIEEKRDRIKRKVDLHLVDSFDKSTISQGDEIMKLYDDDIDNPKKIKSTAEDFQSDSDFFADLSTIGSEESSTDVQYPPIEVRSHRVYWK</sequence>
<proteinExistence type="predicted"/>
<dbReference type="Proteomes" id="UP000789572">
    <property type="component" value="Unassembled WGS sequence"/>
</dbReference>
<name>A0A9N9GCR8_9GLOM</name>
<reference evidence="1" key="1">
    <citation type="submission" date="2021-06" db="EMBL/GenBank/DDBJ databases">
        <authorList>
            <person name="Kallberg Y."/>
            <person name="Tangrot J."/>
            <person name="Rosling A."/>
        </authorList>
    </citation>
    <scope>NUCLEOTIDE SEQUENCE</scope>
    <source>
        <strain evidence="1">IA702</strain>
    </source>
</reference>
<protein>
    <submittedName>
        <fullName evidence="1">6427_t:CDS:1</fullName>
    </submittedName>
</protein>
<organism evidence="1 2">
    <name type="scientific">Paraglomus occultum</name>
    <dbReference type="NCBI Taxonomy" id="144539"/>
    <lineage>
        <taxon>Eukaryota</taxon>
        <taxon>Fungi</taxon>
        <taxon>Fungi incertae sedis</taxon>
        <taxon>Mucoromycota</taxon>
        <taxon>Glomeromycotina</taxon>
        <taxon>Glomeromycetes</taxon>
        <taxon>Paraglomerales</taxon>
        <taxon>Paraglomeraceae</taxon>
        <taxon>Paraglomus</taxon>
    </lineage>
</organism>
<comment type="caution">
    <text evidence="1">The sequence shown here is derived from an EMBL/GenBank/DDBJ whole genome shotgun (WGS) entry which is preliminary data.</text>
</comment>
<dbReference type="EMBL" id="CAJVPJ010001488">
    <property type="protein sequence ID" value="CAG8593255.1"/>
    <property type="molecule type" value="Genomic_DNA"/>
</dbReference>
<accession>A0A9N9GCR8</accession>
<evidence type="ECO:0000313" key="2">
    <source>
        <dbReference type="Proteomes" id="UP000789572"/>
    </source>
</evidence>
<evidence type="ECO:0000313" key="1">
    <source>
        <dbReference type="EMBL" id="CAG8593255.1"/>
    </source>
</evidence>
<keyword evidence="2" id="KW-1185">Reference proteome</keyword>